<reference evidence="2" key="3">
    <citation type="submission" date="2011-03" db="EMBL/GenBank/DDBJ databases">
        <title>Annotation of Magnaporthe poae ATCC 64411.</title>
        <authorList>
            <person name="Ma L.-J."/>
            <person name="Dead R."/>
            <person name="Young S.K."/>
            <person name="Zeng Q."/>
            <person name="Gargeya S."/>
            <person name="Fitzgerald M."/>
            <person name="Haas B."/>
            <person name="Abouelleil A."/>
            <person name="Alvarado L."/>
            <person name="Arachchi H.M."/>
            <person name="Berlin A."/>
            <person name="Brown A."/>
            <person name="Chapman S.B."/>
            <person name="Chen Z."/>
            <person name="Dunbar C."/>
            <person name="Freedman E."/>
            <person name="Gearin G."/>
            <person name="Gellesch M."/>
            <person name="Goldberg J."/>
            <person name="Griggs A."/>
            <person name="Gujja S."/>
            <person name="Heiman D."/>
            <person name="Howarth C."/>
            <person name="Larson L."/>
            <person name="Lui A."/>
            <person name="MacDonald P.J.P."/>
            <person name="Mehta T."/>
            <person name="Montmayeur A."/>
            <person name="Murphy C."/>
            <person name="Neiman D."/>
            <person name="Pearson M."/>
            <person name="Priest M."/>
            <person name="Roberts A."/>
            <person name="Saif S."/>
            <person name="Shea T."/>
            <person name="Shenoy N."/>
            <person name="Sisk P."/>
            <person name="Stolte C."/>
            <person name="Sykes S."/>
            <person name="Yandava C."/>
            <person name="Wortman J."/>
            <person name="Nusbaum C."/>
            <person name="Birren B."/>
        </authorList>
    </citation>
    <scope>NUCLEOTIDE SEQUENCE</scope>
    <source>
        <strain evidence="2">ATCC 64411</strain>
    </source>
</reference>
<evidence type="ECO:0000313" key="4">
    <source>
        <dbReference type="Proteomes" id="UP000011715"/>
    </source>
</evidence>
<dbReference type="VEuPathDB" id="FungiDB:MAPG_06579"/>
<gene>
    <name evidence="2" type="ORF">MAPG_06579</name>
</gene>
<dbReference type="Proteomes" id="UP000011715">
    <property type="component" value="Unassembled WGS sequence"/>
</dbReference>
<evidence type="ECO:0008006" key="5">
    <source>
        <dbReference type="Google" id="ProtNLM"/>
    </source>
</evidence>
<feature type="region of interest" description="Disordered" evidence="1">
    <location>
        <begin position="229"/>
        <end position="258"/>
    </location>
</feature>
<dbReference type="AlphaFoldDB" id="A0A0C4E2E4"/>
<reference evidence="2" key="1">
    <citation type="submission" date="2010-05" db="EMBL/GenBank/DDBJ databases">
        <title>The Genome Sequence of Magnaporthe poae strain ATCC 64411.</title>
        <authorList>
            <consortium name="The Broad Institute Genome Sequencing Platform"/>
            <consortium name="Broad Institute Genome Sequencing Center for Infectious Disease"/>
            <person name="Ma L.-J."/>
            <person name="Dead R."/>
            <person name="Young S."/>
            <person name="Zeng Q."/>
            <person name="Koehrsen M."/>
            <person name="Alvarado L."/>
            <person name="Berlin A."/>
            <person name="Chapman S.B."/>
            <person name="Chen Z."/>
            <person name="Freedman E."/>
            <person name="Gellesch M."/>
            <person name="Goldberg J."/>
            <person name="Griggs A."/>
            <person name="Gujja S."/>
            <person name="Heilman E.R."/>
            <person name="Heiman D."/>
            <person name="Hepburn T."/>
            <person name="Howarth C."/>
            <person name="Jen D."/>
            <person name="Larson L."/>
            <person name="Mehta T."/>
            <person name="Neiman D."/>
            <person name="Pearson M."/>
            <person name="Roberts A."/>
            <person name="Saif S."/>
            <person name="Shea T."/>
            <person name="Shenoy N."/>
            <person name="Sisk P."/>
            <person name="Stolte C."/>
            <person name="Sykes S."/>
            <person name="Walk T."/>
            <person name="White J."/>
            <person name="Yandava C."/>
            <person name="Haas B."/>
            <person name="Nusbaum C."/>
            <person name="Birren B."/>
        </authorList>
    </citation>
    <scope>NUCLEOTIDE SEQUENCE</scope>
    <source>
        <strain evidence="2">ATCC 64411</strain>
    </source>
</reference>
<dbReference type="EMBL" id="GL876970">
    <property type="protein sequence ID" value="KLU87582.1"/>
    <property type="molecule type" value="Genomic_DNA"/>
</dbReference>
<feature type="compositionally biased region" description="Basic and acidic residues" evidence="1">
    <location>
        <begin position="229"/>
        <end position="244"/>
    </location>
</feature>
<proteinExistence type="predicted"/>
<feature type="region of interest" description="Disordered" evidence="1">
    <location>
        <begin position="1"/>
        <end position="23"/>
    </location>
</feature>
<sequence>MAGATTDDPILLDENEAAPQIQPHHRQRVYFSEPQPIVEVIVQSVSGLDTFHVHRQLLVESAPVFREWLETTGDSDGDGTGAGASLTLPPEVTTADFGRYVEALYHWNFRSGPAFTPATTNVPLSNNIGLLKVARLAGDELIQRVAEKSIHAQIRRWWSAERWELLCRDEAAELAHRLQTLYQHCKLNDFPFGEDIVAAVAYVPPSLFARLATTLETTFLVAVSKKFGERMDSEGKQRAQESGKSKKKRKASHISQDD</sequence>
<dbReference type="eggNOG" id="ENOG502TKEQ">
    <property type="taxonomic scope" value="Eukaryota"/>
</dbReference>
<evidence type="ECO:0000313" key="2">
    <source>
        <dbReference type="EMBL" id="KLU87582.1"/>
    </source>
</evidence>
<evidence type="ECO:0000313" key="3">
    <source>
        <dbReference type="EnsemblFungi" id="MAPG_06579T0"/>
    </source>
</evidence>
<keyword evidence="4" id="KW-1185">Reference proteome</keyword>
<accession>A0A0C4E2E4</accession>
<reference evidence="3" key="4">
    <citation type="journal article" date="2015" name="G3 (Bethesda)">
        <title>Genome sequences of three phytopathogenic species of the Magnaporthaceae family of fungi.</title>
        <authorList>
            <person name="Okagaki L.H."/>
            <person name="Nunes C.C."/>
            <person name="Sailsbery J."/>
            <person name="Clay B."/>
            <person name="Brown D."/>
            <person name="John T."/>
            <person name="Oh Y."/>
            <person name="Young N."/>
            <person name="Fitzgerald M."/>
            <person name="Haas B.J."/>
            <person name="Zeng Q."/>
            <person name="Young S."/>
            <person name="Adiconis X."/>
            <person name="Fan L."/>
            <person name="Levin J.Z."/>
            <person name="Mitchell T.K."/>
            <person name="Okubara P.A."/>
            <person name="Farman M.L."/>
            <person name="Kohn L.M."/>
            <person name="Birren B."/>
            <person name="Ma L.-J."/>
            <person name="Dean R.A."/>
        </authorList>
    </citation>
    <scope>NUCLEOTIDE SEQUENCE</scope>
    <source>
        <strain evidence="3">ATCC 64411 / 73-15</strain>
    </source>
</reference>
<reference evidence="4" key="2">
    <citation type="submission" date="2010-05" db="EMBL/GenBank/DDBJ databases">
        <title>The genome sequence of Magnaporthe poae strain ATCC 64411.</title>
        <authorList>
            <person name="Ma L.-J."/>
            <person name="Dead R."/>
            <person name="Young S."/>
            <person name="Zeng Q."/>
            <person name="Koehrsen M."/>
            <person name="Alvarado L."/>
            <person name="Berlin A."/>
            <person name="Chapman S.B."/>
            <person name="Chen Z."/>
            <person name="Freedman E."/>
            <person name="Gellesch M."/>
            <person name="Goldberg J."/>
            <person name="Griggs A."/>
            <person name="Gujja S."/>
            <person name="Heilman E.R."/>
            <person name="Heiman D."/>
            <person name="Hepburn T."/>
            <person name="Howarth C."/>
            <person name="Jen D."/>
            <person name="Larson L."/>
            <person name="Mehta T."/>
            <person name="Neiman D."/>
            <person name="Pearson M."/>
            <person name="Roberts A."/>
            <person name="Saif S."/>
            <person name="Shea T."/>
            <person name="Shenoy N."/>
            <person name="Sisk P."/>
            <person name="Stolte C."/>
            <person name="Sykes S."/>
            <person name="Walk T."/>
            <person name="White J."/>
            <person name="Yandava C."/>
            <person name="Haas B."/>
            <person name="Nusbaum C."/>
            <person name="Birren B."/>
        </authorList>
    </citation>
    <scope>NUCLEOTIDE SEQUENCE [LARGE SCALE GENOMIC DNA]</scope>
    <source>
        <strain evidence="4">ATCC 64411 / 73-15</strain>
    </source>
</reference>
<dbReference type="EnsemblFungi" id="MAPG_06579T0">
    <property type="protein sequence ID" value="MAPG_06579T0"/>
    <property type="gene ID" value="MAPG_06579"/>
</dbReference>
<dbReference type="STRING" id="644358.A0A0C4E2E4"/>
<evidence type="ECO:0000256" key="1">
    <source>
        <dbReference type="SAM" id="MobiDB-lite"/>
    </source>
</evidence>
<organism evidence="3 4">
    <name type="scientific">Magnaporthiopsis poae (strain ATCC 64411 / 73-15)</name>
    <name type="common">Kentucky bluegrass fungus</name>
    <name type="synonym">Magnaporthe poae</name>
    <dbReference type="NCBI Taxonomy" id="644358"/>
    <lineage>
        <taxon>Eukaryota</taxon>
        <taxon>Fungi</taxon>
        <taxon>Dikarya</taxon>
        <taxon>Ascomycota</taxon>
        <taxon>Pezizomycotina</taxon>
        <taxon>Sordariomycetes</taxon>
        <taxon>Sordariomycetidae</taxon>
        <taxon>Magnaporthales</taxon>
        <taxon>Magnaporthaceae</taxon>
        <taxon>Magnaporthiopsis</taxon>
    </lineage>
</organism>
<dbReference type="EMBL" id="ADBL01001595">
    <property type="status" value="NOT_ANNOTATED_CDS"/>
    <property type="molecule type" value="Genomic_DNA"/>
</dbReference>
<protein>
    <recommendedName>
        <fullName evidence="5">BTB domain-containing protein</fullName>
    </recommendedName>
</protein>
<reference evidence="3" key="5">
    <citation type="submission" date="2015-06" db="UniProtKB">
        <authorList>
            <consortium name="EnsemblFungi"/>
        </authorList>
    </citation>
    <scope>IDENTIFICATION</scope>
    <source>
        <strain evidence="3">ATCC 64411</strain>
    </source>
</reference>
<name>A0A0C4E2E4_MAGP6</name>